<evidence type="ECO:0000256" key="7">
    <source>
        <dbReference type="ARBA" id="ARBA00022692"/>
    </source>
</evidence>
<evidence type="ECO:0000256" key="9">
    <source>
        <dbReference type="ARBA" id="ARBA00023136"/>
    </source>
</evidence>
<evidence type="ECO:0000256" key="6">
    <source>
        <dbReference type="ARBA" id="ARBA00022475"/>
    </source>
</evidence>
<keyword evidence="9" id="KW-0472">Membrane</keyword>
<organism evidence="12 13">
    <name type="scientific">Vibrio vulnificus</name>
    <dbReference type="NCBI Taxonomy" id="672"/>
    <lineage>
        <taxon>Bacteria</taxon>
        <taxon>Pseudomonadati</taxon>
        <taxon>Pseudomonadota</taxon>
        <taxon>Gammaproteobacteria</taxon>
        <taxon>Vibrionales</taxon>
        <taxon>Vibrionaceae</taxon>
        <taxon>Vibrio</taxon>
    </lineage>
</organism>
<evidence type="ECO:0000313" key="12">
    <source>
        <dbReference type="EMBL" id="POB42371.1"/>
    </source>
</evidence>
<evidence type="ECO:0000256" key="4">
    <source>
        <dbReference type="ARBA" id="ARBA00022106"/>
    </source>
</evidence>
<evidence type="ECO:0000256" key="8">
    <source>
        <dbReference type="ARBA" id="ARBA00022989"/>
    </source>
</evidence>
<accession>A0A2S3QWX0</accession>
<comment type="similarity">
    <text evidence="2">Belongs to the multi antimicrobial extrusion (MATE) (TC 2.A.66.1) family. MepA subfamily.</text>
</comment>
<evidence type="ECO:0000313" key="13">
    <source>
        <dbReference type="Proteomes" id="UP000237466"/>
    </source>
</evidence>
<dbReference type="GO" id="GO:0005886">
    <property type="term" value="C:plasma membrane"/>
    <property type="evidence" value="ECO:0007669"/>
    <property type="project" value="UniProtKB-SubCell"/>
</dbReference>
<comment type="caution">
    <text evidence="12">The sequence shown here is derived from an EMBL/GenBank/DDBJ whole genome shotgun (WGS) entry which is preliminary data.</text>
</comment>
<dbReference type="GO" id="GO:0015297">
    <property type="term" value="F:antiporter activity"/>
    <property type="evidence" value="ECO:0007669"/>
    <property type="project" value="InterPro"/>
</dbReference>
<dbReference type="Proteomes" id="UP000237466">
    <property type="component" value="Unassembled WGS sequence"/>
</dbReference>
<sequence length="444" mass="48475">MMNTSIYRQFWRYTIPTIAAMLVNGLYQVVDGIFIGHYVGAAGLAGINVAWPLIGSILGIGLMVGVGTGALASIRLGEKQPQKAQAVLSTGLVLLLLMSPVVSILLWCFADDFLRLQGAQGEVFQLGLQYLDVLVFSCLFTLGSIAMPILLRNDGSPNLATMLMVLGAITNIVLDYLFIGLLQWQLTGAAIATALAQMVVLLVGLSYFFSRKAKLRLSKHNFSFQWRLLPQIFAIGTSSFFMYAYGSMMVALHNSLLLSYGSPVLVGAYAILGYIIVVYYLIAEGIANGMQPLASFYHGAGHSDNIKKLLKIAMSSAVLTGMVFIGLLNLFPEQVVAVFNANDAELTQHTITGIRLHMFAMFLDGFLVVTAAYYQSVNRGGKALFVSIGNMMVQLPFLFIMPKLLGITGVWLAFPLSNIALTLVVAVMLWRDIKRMPKNQWVEA</sequence>
<name>A0A2S3QWX0_VIBVL</name>
<dbReference type="PANTHER" id="PTHR43823:SF3">
    <property type="entry name" value="MULTIDRUG EXPORT PROTEIN MEPA"/>
    <property type="match status" value="1"/>
</dbReference>
<dbReference type="NCBIfam" id="TIGR00797">
    <property type="entry name" value="matE"/>
    <property type="match status" value="1"/>
</dbReference>
<dbReference type="InterPro" id="IPR048279">
    <property type="entry name" value="MdtK-like"/>
</dbReference>
<keyword evidence="7" id="KW-0812">Transmembrane</keyword>
<protein>
    <recommendedName>
        <fullName evidence="4">Multidrug export protein MepA</fullName>
    </recommendedName>
    <alternativeName>
        <fullName evidence="3">Multidrug resistance protein NorM</fullName>
    </alternativeName>
    <alternativeName>
        <fullName evidence="11">Na(+)/drug antiporter</fullName>
    </alternativeName>
</protein>
<dbReference type="InterPro" id="IPR045070">
    <property type="entry name" value="MATE_MepA-like"/>
</dbReference>
<keyword evidence="5" id="KW-0813">Transport</keyword>
<keyword evidence="10" id="KW-0046">Antibiotic resistance</keyword>
<reference evidence="12 13" key="1">
    <citation type="journal article" date="2018" name="Front. Microbiol.">
        <title>Phylogeny of Vibrio vulnificus from the Analysis of the Core-Genome: Implications for Intra-Species Taxonomy.</title>
        <authorList>
            <person name="Roig F.J."/>
            <person name="Gonzalez-Candelas F."/>
            <person name="Sanjuan E."/>
            <person name="Fouz B."/>
            <person name="Feil E.J."/>
            <person name="Llorens C."/>
            <person name="Baker-Austin C."/>
            <person name="Oliver J.D."/>
            <person name="Danin-Poleg Y."/>
            <person name="Gibas C.J."/>
            <person name="Kashi Y."/>
            <person name="Gulig P.A."/>
            <person name="Morrison S.S."/>
            <person name="Amaro C."/>
        </authorList>
    </citation>
    <scope>NUCLEOTIDE SEQUENCE [LARGE SCALE GENOMIC DNA]</scope>
    <source>
        <strain evidence="12 13">CECT4608</strain>
    </source>
</reference>
<dbReference type="GO" id="GO:0046677">
    <property type="term" value="P:response to antibiotic"/>
    <property type="evidence" value="ECO:0007669"/>
    <property type="project" value="UniProtKB-KW"/>
</dbReference>
<evidence type="ECO:0000256" key="2">
    <source>
        <dbReference type="ARBA" id="ARBA00008417"/>
    </source>
</evidence>
<dbReference type="PIRSF" id="PIRSF006603">
    <property type="entry name" value="DinF"/>
    <property type="match status" value="1"/>
</dbReference>
<evidence type="ECO:0000256" key="5">
    <source>
        <dbReference type="ARBA" id="ARBA00022448"/>
    </source>
</evidence>
<dbReference type="NCBIfam" id="NF007130">
    <property type="entry name" value="PRK09575.1"/>
    <property type="match status" value="1"/>
</dbReference>
<evidence type="ECO:0000256" key="10">
    <source>
        <dbReference type="ARBA" id="ARBA00023251"/>
    </source>
</evidence>
<keyword evidence="8" id="KW-1133">Transmembrane helix</keyword>
<proteinExistence type="inferred from homology"/>
<evidence type="ECO:0000256" key="1">
    <source>
        <dbReference type="ARBA" id="ARBA00004429"/>
    </source>
</evidence>
<dbReference type="Pfam" id="PF01554">
    <property type="entry name" value="MatE"/>
    <property type="match status" value="2"/>
</dbReference>
<evidence type="ECO:0000256" key="3">
    <source>
        <dbReference type="ARBA" id="ARBA00013489"/>
    </source>
</evidence>
<dbReference type="InterPro" id="IPR002528">
    <property type="entry name" value="MATE_fam"/>
</dbReference>
<dbReference type="CDD" id="cd13143">
    <property type="entry name" value="MATE_MepA_like"/>
    <property type="match status" value="1"/>
</dbReference>
<dbReference type="InterPro" id="IPR051327">
    <property type="entry name" value="MATE_MepA_subfamily"/>
</dbReference>
<dbReference type="GO" id="GO:0042910">
    <property type="term" value="F:xenobiotic transmembrane transporter activity"/>
    <property type="evidence" value="ECO:0007669"/>
    <property type="project" value="InterPro"/>
</dbReference>
<dbReference type="EMBL" id="PDGH01000146">
    <property type="protein sequence ID" value="POB42371.1"/>
    <property type="molecule type" value="Genomic_DNA"/>
</dbReference>
<keyword evidence="6" id="KW-1003">Cell membrane</keyword>
<evidence type="ECO:0000256" key="11">
    <source>
        <dbReference type="ARBA" id="ARBA00030855"/>
    </source>
</evidence>
<dbReference type="AlphaFoldDB" id="A0A2S3QWX0"/>
<gene>
    <name evidence="12" type="ORF">CRN52_25675</name>
</gene>
<dbReference type="PANTHER" id="PTHR43823">
    <property type="entry name" value="SPORULATION PROTEIN YKVU"/>
    <property type="match status" value="1"/>
</dbReference>
<comment type="subcellular location">
    <subcellularLocation>
        <location evidence="1">Cell inner membrane</location>
        <topology evidence="1">Multi-pass membrane protein</topology>
    </subcellularLocation>
</comment>